<dbReference type="EMBL" id="JACHJS010000001">
    <property type="protein sequence ID" value="MBB4968230.1"/>
    <property type="molecule type" value="Genomic_DNA"/>
</dbReference>
<proteinExistence type="predicted"/>
<gene>
    <name evidence="1" type="ORF">F4559_005589</name>
</gene>
<keyword evidence="2" id="KW-1185">Reference proteome</keyword>
<evidence type="ECO:0000313" key="2">
    <source>
        <dbReference type="Proteomes" id="UP000542674"/>
    </source>
</evidence>
<accession>A0A7W7T814</accession>
<dbReference type="AlphaFoldDB" id="A0A7W7T814"/>
<dbReference type="Proteomes" id="UP000542674">
    <property type="component" value="Unassembled WGS sequence"/>
</dbReference>
<name>A0A7W7T814_9PSEU</name>
<organism evidence="1 2">
    <name type="scientific">Saccharothrix violaceirubra</name>
    <dbReference type="NCBI Taxonomy" id="413306"/>
    <lineage>
        <taxon>Bacteria</taxon>
        <taxon>Bacillati</taxon>
        <taxon>Actinomycetota</taxon>
        <taxon>Actinomycetes</taxon>
        <taxon>Pseudonocardiales</taxon>
        <taxon>Pseudonocardiaceae</taxon>
        <taxon>Saccharothrix</taxon>
    </lineage>
</organism>
<comment type="caution">
    <text evidence="1">The sequence shown here is derived from an EMBL/GenBank/DDBJ whole genome shotgun (WGS) entry which is preliminary data.</text>
</comment>
<evidence type="ECO:0000313" key="1">
    <source>
        <dbReference type="EMBL" id="MBB4968230.1"/>
    </source>
</evidence>
<protein>
    <submittedName>
        <fullName evidence="1">Uncharacterized protein</fullName>
    </submittedName>
</protein>
<reference evidence="1 2" key="1">
    <citation type="submission" date="2020-08" db="EMBL/GenBank/DDBJ databases">
        <title>Sequencing the genomes of 1000 actinobacteria strains.</title>
        <authorList>
            <person name="Klenk H.-P."/>
        </authorList>
    </citation>
    <scope>NUCLEOTIDE SEQUENCE [LARGE SCALE GENOMIC DNA]</scope>
    <source>
        <strain evidence="1 2">DSM 45084</strain>
    </source>
</reference>
<dbReference type="RefSeq" id="WP_184673568.1">
    <property type="nucleotide sequence ID" value="NZ_BAABAI010000041.1"/>
</dbReference>
<sequence length="70" mass="7385">MSEDLAPTAQVLSTVVYDSAAEAIEAIAAADTLGLGIKVANRLVPEEESEDLVEEWVVEILTAVPTVDES</sequence>